<dbReference type="AlphaFoldDB" id="A0A556ABT4"/>
<dbReference type="GO" id="GO:0008915">
    <property type="term" value="F:lipid-A-disaccharide synthase activity"/>
    <property type="evidence" value="ECO:0007669"/>
    <property type="project" value="UniProtKB-UniRule"/>
</dbReference>
<keyword evidence="7 11" id="KW-0328">Glycosyltransferase</keyword>
<dbReference type="NCBIfam" id="TIGR00215">
    <property type="entry name" value="lpxB"/>
    <property type="match status" value="1"/>
</dbReference>
<dbReference type="GO" id="GO:0005543">
    <property type="term" value="F:phospholipid binding"/>
    <property type="evidence" value="ECO:0007669"/>
    <property type="project" value="TreeGrafter"/>
</dbReference>
<evidence type="ECO:0000256" key="11">
    <source>
        <dbReference type="HAMAP-Rule" id="MF_00392"/>
    </source>
</evidence>
<evidence type="ECO:0000256" key="2">
    <source>
        <dbReference type="ARBA" id="ARBA00007868"/>
    </source>
</evidence>
<evidence type="ECO:0000256" key="6">
    <source>
        <dbReference type="ARBA" id="ARBA00022556"/>
    </source>
</evidence>
<protein>
    <recommendedName>
        <fullName evidence="4 11">Lipid-A-disaccharide synthase</fullName>
        <ecNumber evidence="3 11">2.4.1.182</ecNumber>
    </recommendedName>
</protein>
<organism evidence="12 13">
    <name type="scientific">Verticiella sediminum</name>
    <dbReference type="NCBI Taxonomy" id="1247510"/>
    <lineage>
        <taxon>Bacteria</taxon>
        <taxon>Pseudomonadati</taxon>
        <taxon>Pseudomonadota</taxon>
        <taxon>Betaproteobacteria</taxon>
        <taxon>Burkholderiales</taxon>
        <taxon>Alcaligenaceae</taxon>
        <taxon>Verticiella</taxon>
    </lineage>
</organism>
<evidence type="ECO:0000256" key="8">
    <source>
        <dbReference type="ARBA" id="ARBA00022679"/>
    </source>
</evidence>
<evidence type="ECO:0000256" key="9">
    <source>
        <dbReference type="ARBA" id="ARBA00023098"/>
    </source>
</evidence>
<keyword evidence="9 11" id="KW-0443">Lipid metabolism</keyword>
<evidence type="ECO:0000256" key="7">
    <source>
        <dbReference type="ARBA" id="ARBA00022676"/>
    </source>
</evidence>
<dbReference type="GO" id="GO:0009245">
    <property type="term" value="P:lipid A biosynthetic process"/>
    <property type="evidence" value="ECO:0007669"/>
    <property type="project" value="UniProtKB-UniRule"/>
</dbReference>
<evidence type="ECO:0000313" key="13">
    <source>
        <dbReference type="Proteomes" id="UP000318405"/>
    </source>
</evidence>
<comment type="catalytic activity">
    <reaction evidence="10 11">
        <text>a lipid X + a UDP-2-N,3-O-bis[(3R)-3-hydroxyacyl]-alpha-D-glucosamine = a lipid A disaccharide + UDP + H(+)</text>
        <dbReference type="Rhea" id="RHEA:67828"/>
        <dbReference type="ChEBI" id="CHEBI:15378"/>
        <dbReference type="ChEBI" id="CHEBI:58223"/>
        <dbReference type="ChEBI" id="CHEBI:137748"/>
        <dbReference type="ChEBI" id="CHEBI:176338"/>
        <dbReference type="ChEBI" id="CHEBI:176343"/>
        <dbReference type="EC" id="2.4.1.182"/>
    </reaction>
</comment>
<comment type="similarity">
    <text evidence="2 11">Belongs to the LpxB family.</text>
</comment>
<keyword evidence="5 11" id="KW-0444">Lipid biosynthesis</keyword>
<keyword evidence="6 11" id="KW-0441">Lipid A biosynthesis</keyword>
<dbReference type="EMBL" id="VLTJ01000039">
    <property type="protein sequence ID" value="TSH90333.1"/>
    <property type="molecule type" value="Genomic_DNA"/>
</dbReference>
<gene>
    <name evidence="11 12" type="primary">lpxB</name>
    <name evidence="12" type="ORF">FOZ76_21140</name>
</gene>
<evidence type="ECO:0000256" key="4">
    <source>
        <dbReference type="ARBA" id="ARBA00020902"/>
    </source>
</evidence>
<dbReference type="EC" id="2.4.1.182" evidence="3 11"/>
<comment type="function">
    <text evidence="1 11">Condensation of UDP-2,3-diacylglucosamine and 2,3-diacylglucosamine-1-phosphate to form lipid A disaccharide, a precursor of lipid A, a phosphorylated glycolipid that anchors the lipopolysaccharide to the outer membrane of the cell.</text>
</comment>
<comment type="pathway">
    <text evidence="11">Bacterial outer membrane biogenesis; LPS lipid A biosynthesis.</text>
</comment>
<dbReference type="PANTHER" id="PTHR30372">
    <property type="entry name" value="LIPID-A-DISACCHARIDE SYNTHASE"/>
    <property type="match status" value="1"/>
</dbReference>
<dbReference type="Proteomes" id="UP000318405">
    <property type="component" value="Unassembled WGS sequence"/>
</dbReference>
<sequence>MALSIGMIAGEPSGDLLAAQVMRGLAAARPDLRCAGIGGPRMREAGLDAWYPMDSLSIFGYVDALRRLPSLFAMRADVRRRWVREPPAAFVGIDAPDFNLGLEAALRARGVPTVHFVGPSIWAWRGERIHAIKRAVSHMLVVFPFEEAIYREAGIPVTYVGHPLASVIPEKPDKAGARARLGVPAEARVLALMPGSRRSELHHLGPRFLAAAKILLARDPELLVLAPMVNAERETQFRQQLSEAGLTDRVRCVPGGAYEVMAACDAVLVASGTATLEAALFKRPMVIAYVVSALALWIMRRKSGQERPYLPWVGLPNVLARDFLVPEFLQDAATPQALAEAIWPMLTEPARVASLQARFAELHASLKCDTAGLAAQRILEVAERGA</sequence>
<evidence type="ECO:0000256" key="3">
    <source>
        <dbReference type="ARBA" id="ARBA00012687"/>
    </source>
</evidence>
<dbReference type="InterPro" id="IPR003835">
    <property type="entry name" value="Glyco_trans_19"/>
</dbReference>
<name>A0A556ABT4_9BURK</name>
<dbReference type="RefSeq" id="WP_143950249.1">
    <property type="nucleotide sequence ID" value="NZ_BAABMB010000003.1"/>
</dbReference>
<keyword evidence="8 11" id="KW-0808">Transferase</keyword>
<dbReference type="OrthoDB" id="9801642at2"/>
<evidence type="ECO:0000256" key="10">
    <source>
        <dbReference type="ARBA" id="ARBA00048975"/>
    </source>
</evidence>
<keyword evidence="13" id="KW-1185">Reference proteome</keyword>
<dbReference type="Gene3D" id="3.40.50.2000">
    <property type="entry name" value="Glycogen Phosphorylase B"/>
    <property type="match status" value="1"/>
</dbReference>
<dbReference type="Pfam" id="PF02684">
    <property type="entry name" value="LpxB"/>
    <property type="match status" value="1"/>
</dbReference>
<accession>A0A556ABT4</accession>
<evidence type="ECO:0000256" key="5">
    <source>
        <dbReference type="ARBA" id="ARBA00022516"/>
    </source>
</evidence>
<reference evidence="12 13" key="1">
    <citation type="submission" date="2019-07" db="EMBL/GenBank/DDBJ databases">
        <title>Qingshengfaniella alkalisoli gen. nov., sp. nov., isolated from saline soil.</title>
        <authorList>
            <person name="Xu L."/>
            <person name="Huang X.-X."/>
            <person name="Sun J.-Q."/>
        </authorList>
    </citation>
    <scope>NUCLEOTIDE SEQUENCE [LARGE SCALE GENOMIC DNA]</scope>
    <source>
        <strain evidence="12 13">DSM 27279</strain>
    </source>
</reference>
<dbReference type="SUPFAM" id="SSF53756">
    <property type="entry name" value="UDP-Glycosyltransferase/glycogen phosphorylase"/>
    <property type="match status" value="1"/>
</dbReference>
<proteinExistence type="inferred from homology"/>
<dbReference type="PANTHER" id="PTHR30372:SF4">
    <property type="entry name" value="LIPID-A-DISACCHARIDE SYNTHASE, MITOCHONDRIAL-RELATED"/>
    <property type="match status" value="1"/>
</dbReference>
<comment type="caution">
    <text evidence="12">The sequence shown here is derived from an EMBL/GenBank/DDBJ whole genome shotgun (WGS) entry which is preliminary data.</text>
</comment>
<dbReference type="HAMAP" id="MF_00392">
    <property type="entry name" value="LpxB"/>
    <property type="match status" value="1"/>
</dbReference>
<evidence type="ECO:0000256" key="1">
    <source>
        <dbReference type="ARBA" id="ARBA00002056"/>
    </source>
</evidence>
<dbReference type="UniPathway" id="UPA00973"/>
<evidence type="ECO:0000313" key="12">
    <source>
        <dbReference type="EMBL" id="TSH90333.1"/>
    </source>
</evidence>
<dbReference type="GO" id="GO:0016020">
    <property type="term" value="C:membrane"/>
    <property type="evidence" value="ECO:0007669"/>
    <property type="project" value="GOC"/>
</dbReference>